<protein>
    <submittedName>
        <fullName evidence="1">Uncharacterized protein</fullName>
    </submittedName>
</protein>
<accession>A0A078AJG0</accession>
<dbReference type="Proteomes" id="UP000039865">
    <property type="component" value="Unassembled WGS sequence"/>
</dbReference>
<evidence type="ECO:0000313" key="2">
    <source>
        <dbReference type="Proteomes" id="UP000039865"/>
    </source>
</evidence>
<name>A0A078AJG0_STYLE</name>
<organism evidence="1 2">
    <name type="scientific">Stylonychia lemnae</name>
    <name type="common">Ciliate</name>
    <dbReference type="NCBI Taxonomy" id="5949"/>
    <lineage>
        <taxon>Eukaryota</taxon>
        <taxon>Sar</taxon>
        <taxon>Alveolata</taxon>
        <taxon>Ciliophora</taxon>
        <taxon>Intramacronucleata</taxon>
        <taxon>Spirotrichea</taxon>
        <taxon>Stichotrichia</taxon>
        <taxon>Sporadotrichida</taxon>
        <taxon>Oxytrichidae</taxon>
        <taxon>Stylonychinae</taxon>
        <taxon>Stylonychia</taxon>
    </lineage>
</organism>
<dbReference type="AlphaFoldDB" id="A0A078AJG0"/>
<reference evidence="1 2" key="1">
    <citation type="submission" date="2014-06" db="EMBL/GenBank/DDBJ databases">
        <authorList>
            <person name="Swart Estienne"/>
        </authorList>
    </citation>
    <scope>NUCLEOTIDE SEQUENCE [LARGE SCALE GENOMIC DNA]</scope>
    <source>
        <strain evidence="1 2">130c</strain>
    </source>
</reference>
<proteinExistence type="predicted"/>
<keyword evidence="2" id="KW-1185">Reference proteome</keyword>
<dbReference type="InParanoid" id="A0A078AJG0"/>
<dbReference type="EMBL" id="CCKQ01010123">
    <property type="protein sequence ID" value="CDW81622.1"/>
    <property type="molecule type" value="Genomic_DNA"/>
</dbReference>
<evidence type="ECO:0000313" key="1">
    <source>
        <dbReference type="EMBL" id="CDW81622.1"/>
    </source>
</evidence>
<sequence length="228" mass="24768">MSLQSDPLSPRLKPSLESDALEYSLGIVYTLSIFLKKLDQQTSDKFSPVELKSGILIGSRNWRVAFTGSTSSITTPLKVVFEELDEALLPDAGASIPLMITLKVQIEVIGTGLSSFIVIVTGQVASFSVIGGDMVTAIDENFMKLDAQPILAVAVYPSKSSSVTVPNEYLREVPAITVQSFGVFIFWQNMFVVDSNVYVYPANVIQDGKAALETIVVVQIIYPVVKVL</sequence>
<gene>
    <name evidence="1" type="primary">Contig6603.g7062</name>
    <name evidence="1" type="ORF">STYLEM_10645</name>
</gene>